<sequence length="489" mass="54158">MTLPLKLLFLCLGLYFAGSFQQAYLLSILNQPYLEVQQFINESVIARTGEPIDKTLLEFLWSGINVINPISGIVGQLISYAICDRFGRKTTAIISCAIAIPGLLLSLFSKFMFPYFEFLIVGRFLWGAANGMATVVQTVWMIESTPTRYRGNIGTWQEGIATVGNLLTQAVGVPLATATLWPFIFVVPFAVNLICMFIFIIMPESPQWLLMHRDDQKGATRALKAYHGLKSPLEIEIEVEKCRNDGRHRAAQENEKRPSGFKLMFCPWLASDDMSVVVRYGAWVGIMVKIAYVFTGARVIRSFNTYIYYQMGGFSLDVAQWASLGNTIVRLPLAIVPIFLVERAGRRPLILITQILSVLALSSAMICILVGPVAKYGTLVSVSALLFSTSIGIGCISRFYSAELVPKSLLLGTVTILSILESALKIALDFGFYPLANAVGAWSMLIFIIPSVILLVLMWQTCPETKGRSVNAVLNDMALKLNRKVSFKV</sequence>
<dbReference type="InterPro" id="IPR045263">
    <property type="entry name" value="GLUT"/>
</dbReference>
<feature type="signal peptide" evidence="6">
    <location>
        <begin position="1"/>
        <end position="19"/>
    </location>
</feature>
<keyword evidence="6" id="KW-0732">Signal</keyword>
<dbReference type="SUPFAM" id="SSF103473">
    <property type="entry name" value="MFS general substrate transporter"/>
    <property type="match status" value="1"/>
</dbReference>
<dbReference type="AlphaFoldDB" id="A0AA39HBM7"/>
<feature type="transmembrane region" description="Helical" evidence="5">
    <location>
        <begin position="348"/>
        <end position="371"/>
    </location>
</feature>
<evidence type="ECO:0000259" key="7">
    <source>
        <dbReference type="PROSITE" id="PS50850"/>
    </source>
</evidence>
<proteinExistence type="predicted"/>
<organism evidence="8 9">
    <name type="scientific">Steinernema hermaphroditum</name>
    <dbReference type="NCBI Taxonomy" id="289476"/>
    <lineage>
        <taxon>Eukaryota</taxon>
        <taxon>Metazoa</taxon>
        <taxon>Ecdysozoa</taxon>
        <taxon>Nematoda</taxon>
        <taxon>Chromadorea</taxon>
        <taxon>Rhabditida</taxon>
        <taxon>Tylenchina</taxon>
        <taxon>Panagrolaimomorpha</taxon>
        <taxon>Strongyloidoidea</taxon>
        <taxon>Steinernematidae</taxon>
        <taxon>Steinernema</taxon>
    </lineage>
</organism>
<feature type="transmembrane region" description="Helical" evidence="5">
    <location>
        <begin position="180"/>
        <end position="202"/>
    </location>
</feature>
<dbReference type="InterPro" id="IPR036259">
    <property type="entry name" value="MFS_trans_sf"/>
</dbReference>
<evidence type="ECO:0000313" key="9">
    <source>
        <dbReference type="Proteomes" id="UP001175271"/>
    </source>
</evidence>
<dbReference type="EMBL" id="JAUCMV010000004">
    <property type="protein sequence ID" value="KAK0401724.1"/>
    <property type="molecule type" value="Genomic_DNA"/>
</dbReference>
<keyword evidence="2 5" id="KW-0812">Transmembrane</keyword>
<feature type="transmembrane region" description="Helical" evidence="5">
    <location>
        <begin position="280"/>
        <end position="300"/>
    </location>
</feature>
<feature type="transmembrane region" description="Helical" evidence="5">
    <location>
        <begin position="377"/>
        <end position="397"/>
    </location>
</feature>
<feature type="transmembrane region" description="Helical" evidence="5">
    <location>
        <begin position="320"/>
        <end position="341"/>
    </location>
</feature>
<comment type="subcellular location">
    <subcellularLocation>
        <location evidence="1">Membrane</location>
        <topology evidence="1">Multi-pass membrane protein</topology>
    </subcellularLocation>
</comment>
<evidence type="ECO:0000256" key="5">
    <source>
        <dbReference type="SAM" id="Phobius"/>
    </source>
</evidence>
<dbReference type="PANTHER" id="PTHR23503:SF39">
    <property type="entry name" value="MAJOR FACILITATOR SUPERFAMILY (MFS) PROFILE DOMAIN-CONTAINING PROTEIN"/>
    <property type="match status" value="1"/>
</dbReference>
<dbReference type="Proteomes" id="UP001175271">
    <property type="component" value="Unassembled WGS sequence"/>
</dbReference>
<dbReference type="GO" id="GO:0015149">
    <property type="term" value="F:hexose transmembrane transporter activity"/>
    <property type="evidence" value="ECO:0007669"/>
    <property type="project" value="TreeGrafter"/>
</dbReference>
<dbReference type="InterPro" id="IPR020846">
    <property type="entry name" value="MFS_dom"/>
</dbReference>
<evidence type="ECO:0000256" key="4">
    <source>
        <dbReference type="ARBA" id="ARBA00023136"/>
    </source>
</evidence>
<feature type="transmembrane region" description="Helical" evidence="5">
    <location>
        <begin position="59"/>
        <end position="80"/>
    </location>
</feature>
<keyword evidence="9" id="KW-1185">Reference proteome</keyword>
<feature type="domain" description="Major facilitator superfamily (MFS) profile" evidence="7">
    <location>
        <begin position="11"/>
        <end position="466"/>
    </location>
</feature>
<comment type="caution">
    <text evidence="8">The sequence shown here is derived from an EMBL/GenBank/DDBJ whole genome shotgun (WGS) entry which is preliminary data.</text>
</comment>
<protein>
    <recommendedName>
        <fullName evidence="7">Major facilitator superfamily (MFS) profile domain-containing protein</fullName>
    </recommendedName>
</protein>
<reference evidence="8" key="1">
    <citation type="submission" date="2023-06" db="EMBL/GenBank/DDBJ databases">
        <title>Genomic analysis of the entomopathogenic nematode Steinernema hermaphroditum.</title>
        <authorList>
            <person name="Schwarz E.M."/>
            <person name="Heppert J.K."/>
            <person name="Baniya A."/>
            <person name="Schwartz H.T."/>
            <person name="Tan C.-H."/>
            <person name="Antoshechkin I."/>
            <person name="Sternberg P.W."/>
            <person name="Goodrich-Blair H."/>
            <person name="Dillman A.R."/>
        </authorList>
    </citation>
    <scope>NUCLEOTIDE SEQUENCE</scope>
    <source>
        <strain evidence="8">PS9179</strain>
        <tissue evidence="8">Whole animal</tissue>
    </source>
</reference>
<evidence type="ECO:0000313" key="8">
    <source>
        <dbReference type="EMBL" id="KAK0401724.1"/>
    </source>
</evidence>
<evidence type="ECO:0000256" key="1">
    <source>
        <dbReference type="ARBA" id="ARBA00004141"/>
    </source>
</evidence>
<dbReference type="PROSITE" id="PS50850">
    <property type="entry name" value="MFS"/>
    <property type="match status" value="1"/>
</dbReference>
<feature type="transmembrane region" description="Helical" evidence="5">
    <location>
        <begin position="92"/>
        <end position="116"/>
    </location>
</feature>
<evidence type="ECO:0000256" key="2">
    <source>
        <dbReference type="ARBA" id="ARBA00022692"/>
    </source>
</evidence>
<name>A0AA39HBM7_9BILA</name>
<dbReference type="Pfam" id="PF00083">
    <property type="entry name" value="Sugar_tr"/>
    <property type="match status" value="1"/>
</dbReference>
<keyword evidence="4 5" id="KW-0472">Membrane</keyword>
<evidence type="ECO:0000256" key="3">
    <source>
        <dbReference type="ARBA" id="ARBA00022989"/>
    </source>
</evidence>
<feature type="chain" id="PRO_5041403076" description="Major facilitator superfamily (MFS) profile domain-containing protein" evidence="6">
    <location>
        <begin position="20"/>
        <end position="489"/>
    </location>
</feature>
<dbReference type="Gene3D" id="1.20.1250.20">
    <property type="entry name" value="MFS general substrate transporter like domains"/>
    <property type="match status" value="1"/>
</dbReference>
<accession>A0AA39HBM7</accession>
<evidence type="ECO:0000256" key="6">
    <source>
        <dbReference type="SAM" id="SignalP"/>
    </source>
</evidence>
<keyword evidence="3 5" id="KW-1133">Transmembrane helix</keyword>
<feature type="transmembrane region" description="Helical" evidence="5">
    <location>
        <begin position="440"/>
        <end position="459"/>
    </location>
</feature>
<gene>
    <name evidence="8" type="ORF">QR680_015939</name>
</gene>
<dbReference type="PANTHER" id="PTHR23503">
    <property type="entry name" value="SOLUTE CARRIER FAMILY 2"/>
    <property type="match status" value="1"/>
</dbReference>
<dbReference type="InterPro" id="IPR005828">
    <property type="entry name" value="MFS_sugar_transport-like"/>
</dbReference>
<dbReference type="GO" id="GO:0016020">
    <property type="term" value="C:membrane"/>
    <property type="evidence" value="ECO:0007669"/>
    <property type="project" value="UniProtKB-SubCell"/>
</dbReference>